<dbReference type="AlphaFoldDB" id="A0A381NXP0"/>
<dbReference type="SMART" id="SM00740">
    <property type="entry name" value="PASTA"/>
    <property type="match status" value="2"/>
</dbReference>
<sequence>MNFLRYFFSKYFIKQAFIASVISATIIVVVFLFLNINTNHNNYISVPNLKGILISDVEEILKENDLKFEVSDSTFFNPDFPRFSVLEQIPDANSKVKKNRKIYLTINPSNYRNVAIPDIIQITKRSAIAALLSSDLEVGEITLIDNIGKDMVIQIIFENEKVDPGFLVPKKSKIDLVLGNGIKL</sequence>
<dbReference type="InterPro" id="IPR005543">
    <property type="entry name" value="PASTA_dom"/>
</dbReference>
<accession>A0A381NXP0</accession>
<dbReference type="CDD" id="cd06577">
    <property type="entry name" value="PASTA_pknB"/>
    <property type="match status" value="1"/>
</dbReference>
<evidence type="ECO:0000259" key="2">
    <source>
        <dbReference type="PROSITE" id="PS51178"/>
    </source>
</evidence>
<feature type="domain" description="PASTA" evidence="2">
    <location>
        <begin position="40"/>
        <end position="108"/>
    </location>
</feature>
<evidence type="ECO:0000256" key="1">
    <source>
        <dbReference type="SAM" id="Phobius"/>
    </source>
</evidence>
<keyword evidence="1" id="KW-0472">Membrane</keyword>
<organism evidence="3">
    <name type="scientific">marine metagenome</name>
    <dbReference type="NCBI Taxonomy" id="408172"/>
    <lineage>
        <taxon>unclassified sequences</taxon>
        <taxon>metagenomes</taxon>
        <taxon>ecological metagenomes</taxon>
    </lineage>
</organism>
<dbReference type="Pfam" id="PF03793">
    <property type="entry name" value="PASTA"/>
    <property type="match status" value="1"/>
</dbReference>
<dbReference type="SUPFAM" id="SSF54184">
    <property type="entry name" value="Penicillin-binding protein 2x (pbp-2x), c-terminal domain"/>
    <property type="match status" value="1"/>
</dbReference>
<dbReference type="EMBL" id="UINC01000607">
    <property type="protein sequence ID" value="SUZ58243.1"/>
    <property type="molecule type" value="Genomic_DNA"/>
</dbReference>
<reference evidence="3" key="1">
    <citation type="submission" date="2018-05" db="EMBL/GenBank/DDBJ databases">
        <authorList>
            <person name="Lanie J.A."/>
            <person name="Ng W.-L."/>
            <person name="Kazmierczak K.M."/>
            <person name="Andrzejewski T.M."/>
            <person name="Davidsen T.M."/>
            <person name="Wayne K.J."/>
            <person name="Tettelin H."/>
            <person name="Glass J.I."/>
            <person name="Rusch D."/>
            <person name="Podicherti R."/>
            <person name="Tsui H.-C.T."/>
            <person name="Winkler M.E."/>
        </authorList>
    </citation>
    <scope>NUCLEOTIDE SEQUENCE</scope>
</reference>
<proteinExistence type="predicted"/>
<name>A0A381NXP0_9ZZZZ</name>
<dbReference type="PROSITE" id="PS51178">
    <property type="entry name" value="PASTA"/>
    <property type="match status" value="1"/>
</dbReference>
<keyword evidence="1" id="KW-0812">Transmembrane</keyword>
<gene>
    <name evidence="3" type="ORF">METZ01_LOCUS11097</name>
</gene>
<evidence type="ECO:0000313" key="3">
    <source>
        <dbReference type="EMBL" id="SUZ58243.1"/>
    </source>
</evidence>
<feature type="transmembrane region" description="Helical" evidence="1">
    <location>
        <begin position="12"/>
        <end position="34"/>
    </location>
</feature>
<protein>
    <recommendedName>
        <fullName evidence="2">PASTA domain-containing protein</fullName>
    </recommendedName>
</protein>
<keyword evidence="1" id="KW-1133">Transmembrane helix</keyword>
<dbReference type="Gene3D" id="3.30.10.20">
    <property type="match status" value="2"/>
</dbReference>